<dbReference type="EMBL" id="JAVIJP010000032">
    <property type="protein sequence ID" value="KAL3632773.1"/>
    <property type="molecule type" value="Genomic_DNA"/>
</dbReference>
<feature type="region of interest" description="Disordered" evidence="1">
    <location>
        <begin position="1"/>
        <end position="31"/>
    </location>
</feature>
<proteinExistence type="predicted"/>
<comment type="caution">
    <text evidence="2">The sequence shown here is derived from an EMBL/GenBank/DDBJ whole genome shotgun (WGS) entry which is preliminary data.</text>
</comment>
<name>A0ABD3CS03_9LAMI</name>
<dbReference type="AlphaFoldDB" id="A0ABD3CS03"/>
<evidence type="ECO:0000313" key="3">
    <source>
        <dbReference type="Proteomes" id="UP001632038"/>
    </source>
</evidence>
<dbReference type="SUPFAM" id="SSF56300">
    <property type="entry name" value="Metallo-dependent phosphatases"/>
    <property type="match status" value="1"/>
</dbReference>
<accession>A0ABD3CS03</accession>
<protein>
    <submittedName>
        <fullName evidence="2">Uncharacterized protein</fullName>
    </submittedName>
</protein>
<dbReference type="Gene3D" id="3.60.21.10">
    <property type="match status" value="1"/>
</dbReference>
<gene>
    <name evidence="2" type="ORF">CASFOL_025757</name>
</gene>
<reference evidence="3" key="1">
    <citation type="journal article" date="2024" name="IScience">
        <title>Strigolactones Initiate the Formation of Haustorium-like Structures in Castilleja.</title>
        <authorList>
            <person name="Buerger M."/>
            <person name="Peterson D."/>
            <person name="Chory J."/>
        </authorList>
    </citation>
    <scope>NUCLEOTIDE SEQUENCE [LARGE SCALE GENOMIC DNA]</scope>
</reference>
<evidence type="ECO:0000313" key="2">
    <source>
        <dbReference type="EMBL" id="KAL3632773.1"/>
    </source>
</evidence>
<dbReference type="Proteomes" id="UP001632038">
    <property type="component" value="Unassembled WGS sequence"/>
</dbReference>
<evidence type="ECO:0000256" key="1">
    <source>
        <dbReference type="SAM" id="MobiDB-lite"/>
    </source>
</evidence>
<sequence length="85" mass="10060">MKLGPLSRQANYNEDSRRRPFDCQNQNPEQRNKKRRLITCVDRSTCFGSYSYLRRSDIHGQYQDLLRLFEYGGYPPAANFLILVL</sequence>
<organism evidence="2 3">
    <name type="scientific">Castilleja foliolosa</name>
    <dbReference type="NCBI Taxonomy" id="1961234"/>
    <lineage>
        <taxon>Eukaryota</taxon>
        <taxon>Viridiplantae</taxon>
        <taxon>Streptophyta</taxon>
        <taxon>Embryophyta</taxon>
        <taxon>Tracheophyta</taxon>
        <taxon>Spermatophyta</taxon>
        <taxon>Magnoliopsida</taxon>
        <taxon>eudicotyledons</taxon>
        <taxon>Gunneridae</taxon>
        <taxon>Pentapetalae</taxon>
        <taxon>asterids</taxon>
        <taxon>lamiids</taxon>
        <taxon>Lamiales</taxon>
        <taxon>Orobanchaceae</taxon>
        <taxon>Pedicularideae</taxon>
        <taxon>Castillejinae</taxon>
        <taxon>Castilleja</taxon>
    </lineage>
</organism>
<keyword evidence="3" id="KW-1185">Reference proteome</keyword>
<dbReference type="InterPro" id="IPR029052">
    <property type="entry name" value="Metallo-depent_PP-like"/>
</dbReference>